<dbReference type="SUPFAM" id="SSF51735">
    <property type="entry name" value="NAD(P)-binding Rossmann-fold domains"/>
    <property type="match status" value="1"/>
</dbReference>
<evidence type="ECO:0000313" key="15">
    <source>
        <dbReference type="Proteomes" id="UP000284024"/>
    </source>
</evidence>
<dbReference type="EMBL" id="QRHZ01000002">
    <property type="protein sequence ID" value="RHG18789.1"/>
    <property type="molecule type" value="Genomic_DNA"/>
</dbReference>
<dbReference type="Proteomes" id="UP000284242">
    <property type="component" value="Unassembled WGS sequence"/>
</dbReference>
<dbReference type="Proteomes" id="UP000285839">
    <property type="component" value="Unassembled WGS sequence"/>
</dbReference>
<evidence type="ECO:0000313" key="6">
    <source>
        <dbReference type="EMBL" id="RGV66528.1"/>
    </source>
</evidence>
<dbReference type="Pfam" id="PF02625">
    <property type="entry name" value="XdhC_CoxI"/>
    <property type="match status" value="1"/>
</dbReference>
<dbReference type="PANTHER" id="PTHR30388:SF6">
    <property type="entry name" value="XANTHINE DEHYDROGENASE SUBUNIT A-RELATED"/>
    <property type="match status" value="1"/>
</dbReference>
<reference evidence="12 13" key="1">
    <citation type="submission" date="2018-08" db="EMBL/GenBank/DDBJ databases">
        <title>A genome reference for cultivated species of the human gut microbiota.</title>
        <authorList>
            <person name="Zou Y."/>
            <person name="Xue W."/>
            <person name="Luo G."/>
        </authorList>
    </citation>
    <scope>NUCLEOTIDE SEQUENCE [LARGE SCALE GENOMIC DNA]</scope>
    <source>
        <strain evidence="6 13">AF14-23</strain>
        <strain evidence="5 17">AF21-24</strain>
        <strain evidence="4 19">AF25-21</strain>
        <strain evidence="3 14">AF29-2BH</strain>
        <strain evidence="11 20">AF37-6AC</strain>
        <strain evidence="10 18">AF39-4</strain>
        <strain evidence="9 15">AM18-2AC</strain>
        <strain evidence="8 16">AM22-9LB</strain>
        <strain evidence="7 12">AM37-4AC</strain>
    </source>
</reference>
<dbReference type="Proteomes" id="UP000284267">
    <property type="component" value="Unassembled WGS sequence"/>
</dbReference>
<evidence type="ECO:0000313" key="13">
    <source>
        <dbReference type="Proteomes" id="UP000265828"/>
    </source>
</evidence>
<dbReference type="Proteomes" id="UP000265828">
    <property type="component" value="Unassembled WGS sequence"/>
</dbReference>
<feature type="domain" description="XdhC Rossmann" evidence="2">
    <location>
        <begin position="118"/>
        <end position="260"/>
    </location>
</feature>
<gene>
    <name evidence="11" type="ORF">DW021_02205</name>
    <name evidence="10" type="ORF">DW040_05140</name>
    <name evidence="9" type="ORF">DW222_05435</name>
    <name evidence="8" type="ORF">DW272_05765</name>
    <name evidence="7" type="ORF">DW859_04870</name>
    <name evidence="6" type="ORF">DWW07_02215</name>
    <name evidence="5" type="ORF">DWX77_02160</name>
    <name evidence="4" type="ORF">DWY46_00820</name>
    <name evidence="3" type="ORF">DWZ12_10755</name>
</gene>
<dbReference type="Proteomes" id="UP000284220">
    <property type="component" value="Unassembled WGS sequence"/>
</dbReference>
<evidence type="ECO:0000259" key="1">
    <source>
        <dbReference type="Pfam" id="PF02625"/>
    </source>
</evidence>
<name>A0A395XFU4_9FIRM</name>
<comment type="caution">
    <text evidence="6">The sequence shown here is derived from an EMBL/GenBank/DDBJ whole genome shotgun (WGS) entry which is preliminary data.</text>
</comment>
<dbReference type="EMBL" id="QSHL01000002">
    <property type="protein sequence ID" value="RHC09319.1"/>
    <property type="molecule type" value="Genomic_DNA"/>
</dbReference>
<protein>
    <submittedName>
        <fullName evidence="6">Xanthine dehydrogenase</fullName>
    </submittedName>
</protein>
<evidence type="ECO:0000313" key="7">
    <source>
        <dbReference type="EMBL" id="RHC09319.1"/>
    </source>
</evidence>
<evidence type="ECO:0000313" key="8">
    <source>
        <dbReference type="EMBL" id="RHG18789.1"/>
    </source>
</evidence>
<evidence type="ECO:0000313" key="12">
    <source>
        <dbReference type="Proteomes" id="UP000265808"/>
    </source>
</evidence>
<evidence type="ECO:0000313" key="4">
    <source>
        <dbReference type="EMBL" id="RGR51187.1"/>
    </source>
</evidence>
<accession>A0A395XFU4</accession>
<evidence type="ECO:0000313" key="17">
    <source>
        <dbReference type="Proteomes" id="UP000284242"/>
    </source>
</evidence>
<proteinExistence type="predicted"/>
<evidence type="ECO:0000313" key="18">
    <source>
        <dbReference type="Proteomes" id="UP000284267"/>
    </source>
</evidence>
<evidence type="ECO:0000313" key="20">
    <source>
        <dbReference type="Proteomes" id="UP000285897"/>
    </source>
</evidence>
<dbReference type="Proteomes" id="UP000285897">
    <property type="component" value="Unassembled WGS sequence"/>
</dbReference>
<dbReference type="EMBL" id="QRVV01000003">
    <property type="protein sequence ID" value="RGS75834.1"/>
    <property type="molecule type" value="Genomic_DNA"/>
</dbReference>
<sequence>MSSFIYRELLYNCPVTCYTLEQIKQPKIRRRDRMNLFELYNVLKDGQKGRNNFLVTVIQGNGTGSRYFLADGEVKAQCGSGDIETERLRELVQPGESGIAEADGRRLFVESLKQPAHLVICGAGHVAQQVILLAGKVGFTVTVLEDRVSFAGEALRAGADQVICDSFENALKQIPGSEDTYFLIVTRGHRYDRVCLEAILKKPYAYVGMMASRGRSALLKKQMEEDGFDRKVLDEIHTPVGLDIHAETPEEIAVSIVSELIKEKNSVRKTSGYDAELLDYLTGEKEPDTKKALATIVARRGSAPRGIGTKMLVLEDGRIIGTIGGGCMESEVQHLCLRMLHEERAQGQIFTVDMTASQAEEEGLVCGGTIQVFMEVI</sequence>
<evidence type="ECO:0000313" key="16">
    <source>
        <dbReference type="Proteomes" id="UP000284220"/>
    </source>
</evidence>
<evidence type="ECO:0000313" key="19">
    <source>
        <dbReference type="Proteomes" id="UP000285839"/>
    </source>
</evidence>
<dbReference type="InterPro" id="IPR027051">
    <property type="entry name" value="XdhC_Rossmann_dom"/>
</dbReference>
<evidence type="ECO:0000313" key="11">
    <source>
        <dbReference type="EMBL" id="RHL50498.1"/>
    </source>
</evidence>
<dbReference type="InterPro" id="IPR052698">
    <property type="entry name" value="MoCofactor_Util/Proc"/>
</dbReference>
<dbReference type="Pfam" id="PF13478">
    <property type="entry name" value="XdhC_C"/>
    <property type="match status" value="1"/>
</dbReference>
<dbReference type="PANTHER" id="PTHR30388">
    <property type="entry name" value="ALDEHYDE OXIDOREDUCTASE MOLYBDENUM COFACTOR ASSEMBLY PROTEIN"/>
    <property type="match status" value="1"/>
</dbReference>
<evidence type="ECO:0000313" key="10">
    <source>
        <dbReference type="EMBL" id="RHK96585.1"/>
    </source>
</evidence>
<dbReference type="EMBL" id="QROS01000001">
    <property type="protein sequence ID" value="RHL50498.1"/>
    <property type="molecule type" value="Genomic_DNA"/>
</dbReference>
<dbReference type="Proteomes" id="UP000284024">
    <property type="component" value="Unassembled WGS sequence"/>
</dbReference>
<dbReference type="AlphaFoldDB" id="A0A395XFU4"/>
<dbReference type="InterPro" id="IPR036291">
    <property type="entry name" value="NAD(P)-bd_dom_sf"/>
</dbReference>
<dbReference type="EMBL" id="QRZI01000001">
    <property type="protein sequence ID" value="RGV66528.1"/>
    <property type="molecule type" value="Genomic_DNA"/>
</dbReference>
<dbReference type="EMBL" id="QRUH01000001">
    <property type="protein sequence ID" value="RGR51187.1"/>
    <property type="molecule type" value="Genomic_DNA"/>
</dbReference>
<evidence type="ECO:0000313" key="9">
    <source>
        <dbReference type="EMBL" id="RHH20232.1"/>
    </source>
</evidence>
<dbReference type="EMBL" id="QRJH01000002">
    <property type="protein sequence ID" value="RHH20232.1"/>
    <property type="molecule type" value="Genomic_DNA"/>
</dbReference>
<dbReference type="Gene3D" id="3.40.50.720">
    <property type="entry name" value="NAD(P)-binding Rossmann-like Domain"/>
    <property type="match status" value="1"/>
</dbReference>
<organism evidence="6 13">
    <name type="scientific">Blautia obeum</name>
    <dbReference type="NCBI Taxonomy" id="40520"/>
    <lineage>
        <taxon>Bacteria</taxon>
        <taxon>Bacillati</taxon>
        <taxon>Bacillota</taxon>
        <taxon>Clostridia</taxon>
        <taxon>Lachnospirales</taxon>
        <taxon>Lachnospiraceae</taxon>
        <taxon>Blautia</taxon>
    </lineage>
</organism>
<evidence type="ECO:0000313" key="5">
    <source>
        <dbReference type="EMBL" id="RGS75834.1"/>
    </source>
</evidence>
<evidence type="ECO:0000313" key="14">
    <source>
        <dbReference type="Proteomes" id="UP000283585"/>
    </source>
</evidence>
<feature type="domain" description="XdhC- CoxI" evidence="1">
    <location>
        <begin position="290"/>
        <end position="346"/>
    </location>
</feature>
<dbReference type="EMBL" id="QROE01000002">
    <property type="protein sequence ID" value="RHK96585.1"/>
    <property type="molecule type" value="Genomic_DNA"/>
</dbReference>
<evidence type="ECO:0000313" key="3">
    <source>
        <dbReference type="EMBL" id="RGQ04344.1"/>
    </source>
</evidence>
<evidence type="ECO:0000259" key="2">
    <source>
        <dbReference type="Pfam" id="PF13478"/>
    </source>
</evidence>
<dbReference type="InterPro" id="IPR003777">
    <property type="entry name" value="XdhC_CoxI"/>
</dbReference>
<dbReference type="Proteomes" id="UP000265808">
    <property type="component" value="Unassembled WGS sequence"/>
</dbReference>
<dbReference type="EMBL" id="QRSS01000011">
    <property type="protein sequence ID" value="RGQ04344.1"/>
    <property type="molecule type" value="Genomic_DNA"/>
</dbReference>
<dbReference type="Proteomes" id="UP000283585">
    <property type="component" value="Unassembled WGS sequence"/>
</dbReference>